<dbReference type="GO" id="GO:0016747">
    <property type="term" value="F:acyltransferase activity, transferring groups other than amino-acyl groups"/>
    <property type="evidence" value="ECO:0007669"/>
    <property type="project" value="InterPro"/>
</dbReference>
<protein>
    <submittedName>
        <fullName evidence="2">Acetyltransferase</fullName>
    </submittedName>
</protein>
<evidence type="ECO:0000259" key="1">
    <source>
        <dbReference type="PROSITE" id="PS51186"/>
    </source>
</evidence>
<dbReference type="SUPFAM" id="SSF55729">
    <property type="entry name" value="Acyl-CoA N-acyltransferases (Nat)"/>
    <property type="match status" value="1"/>
</dbReference>
<dbReference type="Proteomes" id="UP000599578">
    <property type="component" value="Unassembled WGS sequence"/>
</dbReference>
<dbReference type="PROSITE" id="PS51186">
    <property type="entry name" value="GNAT"/>
    <property type="match status" value="1"/>
</dbReference>
<reference evidence="2 3" key="1">
    <citation type="journal article" date="2014" name="Int. J. Syst. Evol. Microbiol.">
        <title>Complete genome sequence of Corynebacterium casei LMG S-19264T (=DSM 44701T), isolated from a smear-ripened cheese.</title>
        <authorList>
            <consortium name="US DOE Joint Genome Institute (JGI-PGF)"/>
            <person name="Walter F."/>
            <person name="Albersmeier A."/>
            <person name="Kalinowski J."/>
            <person name="Ruckert C."/>
        </authorList>
    </citation>
    <scope>NUCLEOTIDE SEQUENCE [LARGE SCALE GENOMIC DNA]</scope>
    <source>
        <strain evidence="2 3">CGMCC 1.7286</strain>
    </source>
</reference>
<dbReference type="Pfam" id="PF13673">
    <property type="entry name" value="Acetyltransf_10"/>
    <property type="match status" value="1"/>
</dbReference>
<dbReference type="Gene3D" id="3.40.630.30">
    <property type="match status" value="1"/>
</dbReference>
<organism evidence="2 3">
    <name type="scientific">Marinobacterium nitratireducens</name>
    <dbReference type="NCBI Taxonomy" id="518897"/>
    <lineage>
        <taxon>Bacteria</taxon>
        <taxon>Pseudomonadati</taxon>
        <taxon>Pseudomonadota</taxon>
        <taxon>Gammaproteobacteria</taxon>
        <taxon>Oceanospirillales</taxon>
        <taxon>Oceanospirillaceae</taxon>
        <taxon>Marinobacterium</taxon>
    </lineage>
</organism>
<dbReference type="InterPro" id="IPR016181">
    <property type="entry name" value="Acyl_CoA_acyltransferase"/>
</dbReference>
<dbReference type="AlphaFoldDB" id="A0A917ZCD8"/>
<evidence type="ECO:0000313" key="2">
    <source>
        <dbReference type="EMBL" id="GGO80780.1"/>
    </source>
</evidence>
<evidence type="ECO:0000313" key="3">
    <source>
        <dbReference type="Proteomes" id="UP000599578"/>
    </source>
</evidence>
<gene>
    <name evidence="2" type="ORF">GCM10011348_18240</name>
</gene>
<sequence length="158" mass="17744">MRLEWYPFEHLGVDALYALLRLRAQVFVVEQECAYADVDGLDPQAHHLLGWGEDGLVACARVFPPQQGRIRVGRILVEASARGDGAGHRLVEEILRFCRCHWPGVPLALAAQAHLERFYGQHGFIAESEPYDEDGILHIDMLRPVQAPAPLQLDDRVS</sequence>
<accession>A0A917ZCD8</accession>
<dbReference type="InterPro" id="IPR000182">
    <property type="entry name" value="GNAT_dom"/>
</dbReference>
<keyword evidence="3" id="KW-1185">Reference proteome</keyword>
<dbReference type="EMBL" id="BMLT01000004">
    <property type="protein sequence ID" value="GGO80780.1"/>
    <property type="molecule type" value="Genomic_DNA"/>
</dbReference>
<feature type="domain" description="N-acetyltransferase" evidence="1">
    <location>
        <begin position="6"/>
        <end position="146"/>
    </location>
</feature>
<dbReference type="RefSeq" id="WP_188860275.1">
    <property type="nucleotide sequence ID" value="NZ_BMLT01000004.1"/>
</dbReference>
<name>A0A917ZCD8_9GAMM</name>
<comment type="caution">
    <text evidence="2">The sequence shown here is derived from an EMBL/GenBank/DDBJ whole genome shotgun (WGS) entry which is preliminary data.</text>
</comment>
<proteinExistence type="predicted"/>